<dbReference type="GO" id="GO:0009252">
    <property type="term" value="P:peptidoglycan biosynthetic process"/>
    <property type="evidence" value="ECO:0007669"/>
    <property type="project" value="UniProtKB-UniRule"/>
</dbReference>
<dbReference type="InterPro" id="IPR000713">
    <property type="entry name" value="Mur_ligase_N"/>
</dbReference>
<dbReference type="Gene3D" id="3.40.1390.10">
    <property type="entry name" value="MurE/MurF, N-terminal domain"/>
    <property type="match status" value="1"/>
</dbReference>
<keyword evidence="5 10" id="KW-0067">ATP-binding</keyword>
<dbReference type="GO" id="GO:0071555">
    <property type="term" value="P:cell wall organization"/>
    <property type="evidence" value="ECO:0007669"/>
    <property type="project" value="UniProtKB-KW"/>
</dbReference>
<feature type="binding site" evidence="10">
    <location>
        <begin position="107"/>
        <end position="113"/>
    </location>
    <ligand>
        <name>ATP</name>
        <dbReference type="ChEBI" id="CHEBI:30616"/>
    </ligand>
</feature>
<dbReference type="EMBL" id="MJEA01000005">
    <property type="protein sequence ID" value="OQO70436.1"/>
    <property type="molecule type" value="Genomic_DNA"/>
</dbReference>
<keyword evidence="3 10" id="KW-0132">Cell division</keyword>
<proteinExistence type="inferred from homology"/>
<accession>A0A1V8YWT6</accession>
<feature type="domain" description="Mur ligase N-terminal catalytic" evidence="12">
    <location>
        <begin position="21"/>
        <end position="89"/>
    </location>
</feature>
<sequence>MKLTVQEIAQAVGSNQDDLTEITGVEFDSRKIEKGHLFVPLKGARDGHDFIKQAIANGAAATFWSLDPAKAPTEIPVIFVADPLKAMQALATYYLKKIGAEVVAITGSNGKTTTKDLTASVLAQKYRTYKTQGNYNNNIGLPYTILHMPADTEKIVLEMGMDHAKEITELSLIAQPKVAAITMIGEAHIENLGSREGIAKAKMEIVDGLATDGCLIIPEAEPLLKPLTANLTQSIVTFGLNTGDLVAKVTEESKTATHFMVDKESFMIPLPGKYNVTNALIAYAVGQFFGLSTQEIRLGLANVSMTQNRTEWLSAGNGAAILSDVYNANPTAMGLVLDTFANLEVKGRRMAVLADMLELGPDALQMHAQMAEHLHPADYAVVFLYGPQMKALKERLSIEYPDLKVKYFEKEKEPLIAAIKAELQPDDSIVLKGSNGMDLWAVVQELQKMK</sequence>
<comment type="catalytic activity">
    <reaction evidence="10">
        <text>UDP-N-acetyl-alpha-D-muramoyl-L-alanyl-gamma-D-glutamyl-L-lysine + D-alanyl-D-alanine + ATP = UDP-N-acetyl-alpha-D-muramoyl-L-alanyl-gamma-D-glutamyl-L-lysyl-D-alanyl-D-alanine + ADP + phosphate + H(+)</text>
        <dbReference type="Rhea" id="RHEA:16085"/>
        <dbReference type="ChEBI" id="CHEBI:15378"/>
        <dbReference type="ChEBI" id="CHEBI:30616"/>
        <dbReference type="ChEBI" id="CHEBI:43474"/>
        <dbReference type="ChEBI" id="CHEBI:57822"/>
        <dbReference type="ChEBI" id="CHEBI:70758"/>
        <dbReference type="ChEBI" id="CHEBI:83903"/>
        <dbReference type="ChEBI" id="CHEBI:456216"/>
        <dbReference type="EC" id="6.3.2.10"/>
    </reaction>
</comment>
<evidence type="ECO:0000313" key="16">
    <source>
        <dbReference type="Proteomes" id="UP000192477"/>
    </source>
</evidence>
<dbReference type="PANTHER" id="PTHR43024:SF1">
    <property type="entry name" value="UDP-N-ACETYLMURAMOYL-TRIPEPTIDE--D-ALANYL-D-ALANINE LIGASE"/>
    <property type="match status" value="1"/>
</dbReference>
<evidence type="ECO:0000259" key="14">
    <source>
        <dbReference type="Pfam" id="PF08245"/>
    </source>
</evidence>
<dbReference type="PANTHER" id="PTHR43024">
    <property type="entry name" value="UDP-N-ACETYLMURAMOYL-TRIPEPTIDE--D-ALANYL-D-ALANINE LIGASE"/>
    <property type="match status" value="1"/>
</dbReference>
<dbReference type="Proteomes" id="UP000192477">
    <property type="component" value="Unassembled WGS sequence"/>
</dbReference>
<dbReference type="InterPro" id="IPR005863">
    <property type="entry name" value="UDP-N-AcMur_synth"/>
</dbReference>
<keyword evidence="1 10" id="KW-0963">Cytoplasm</keyword>
<evidence type="ECO:0000256" key="5">
    <source>
        <dbReference type="ARBA" id="ARBA00022840"/>
    </source>
</evidence>
<dbReference type="Pfam" id="PF02875">
    <property type="entry name" value="Mur_ligase_C"/>
    <property type="match status" value="1"/>
</dbReference>
<keyword evidence="4 10" id="KW-0547">Nucleotide-binding</keyword>
<comment type="pathway">
    <text evidence="10 11">Cell wall biogenesis; peptidoglycan biosynthesis.</text>
</comment>
<protein>
    <recommendedName>
        <fullName evidence="10 11">UDP-N-acetylmuramoyl-tripeptide--D-alanyl-D-alanine ligase</fullName>
        <ecNumber evidence="10 11">6.3.2.10</ecNumber>
    </recommendedName>
    <alternativeName>
        <fullName evidence="10">D-alanyl-D-alanine-adding enzyme</fullName>
    </alternativeName>
</protein>
<dbReference type="Gene3D" id="3.90.190.20">
    <property type="entry name" value="Mur ligase, C-terminal domain"/>
    <property type="match status" value="1"/>
</dbReference>
<evidence type="ECO:0000256" key="6">
    <source>
        <dbReference type="ARBA" id="ARBA00022960"/>
    </source>
</evidence>
<evidence type="ECO:0000256" key="8">
    <source>
        <dbReference type="ARBA" id="ARBA00023306"/>
    </source>
</evidence>
<dbReference type="Pfam" id="PF01225">
    <property type="entry name" value="Mur_ligase"/>
    <property type="match status" value="1"/>
</dbReference>
<dbReference type="EC" id="6.3.2.10" evidence="10 11"/>
<evidence type="ECO:0000256" key="3">
    <source>
        <dbReference type="ARBA" id="ARBA00022618"/>
    </source>
</evidence>
<evidence type="ECO:0000256" key="11">
    <source>
        <dbReference type="RuleBase" id="RU004136"/>
    </source>
</evidence>
<comment type="subcellular location">
    <subcellularLocation>
        <location evidence="10 11">Cytoplasm</location>
    </subcellularLocation>
</comment>
<dbReference type="InterPro" id="IPR036615">
    <property type="entry name" value="Mur_ligase_C_dom_sf"/>
</dbReference>
<dbReference type="UniPathway" id="UPA00219"/>
<dbReference type="InterPro" id="IPR004101">
    <property type="entry name" value="Mur_ligase_C"/>
</dbReference>
<dbReference type="AlphaFoldDB" id="A0A1V8YWT6"/>
<dbReference type="SUPFAM" id="SSF63418">
    <property type="entry name" value="MurE/MurF N-terminal domain"/>
    <property type="match status" value="1"/>
</dbReference>
<evidence type="ECO:0000256" key="4">
    <source>
        <dbReference type="ARBA" id="ARBA00022741"/>
    </source>
</evidence>
<dbReference type="Pfam" id="PF08245">
    <property type="entry name" value="Mur_ligase_M"/>
    <property type="match status" value="1"/>
</dbReference>
<feature type="domain" description="Mur ligase C-terminal" evidence="13">
    <location>
        <begin position="309"/>
        <end position="434"/>
    </location>
</feature>
<evidence type="ECO:0000259" key="12">
    <source>
        <dbReference type="Pfam" id="PF01225"/>
    </source>
</evidence>
<dbReference type="SUPFAM" id="SSF53244">
    <property type="entry name" value="MurD-like peptide ligases, peptide-binding domain"/>
    <property type="match status" value="1"/>
</dbReference>
<dbReference type="GO" id="GO:0008766">
    <property type="term" value="F:UDP-N-acetylmuramoylalanyl-D-glutamyl-2,6-diaminopimelate-D-alanyl-D-alanine ligase activity"/>
    <property type="evidence" value="ECO:0007669"/>
    <property type="project" value="RHEA"/>
</dbReference>
<evidence type="ECO:0000256" key="7">
    <source>
        <dbReference type="ARBA" id="ARBA00022984"/>
    </source>
</evidence>
<evidence type="ECO:0000313" key="15">
    <source>
        <dbReference type="EMBL" id="OQO70436.1"/>
    </source>
</evidence>
<dbReference type="Gene3D" id="3.40.1190.10">
    <property type="entry name" value="Mur-like, catalytic domain"/>
    <property type="match status" value="1"/>
</dbReference>
<dbReference type="SUPFAM" id="SSF53623">
    <property type="entry name" value="MurD-like peptide ligases, catalytic domain"/>
    <property type="match status" value="1"/>
</dbReference>
<keyword evidence="8 10" id="KW-0131">Cell cycle</keyword>
<dbReference type="GO" id="GO:0005737">
    <property type="term" value="C:cytoplasm"/>
    <property type="evidence" value="ECO:0007669"/>
    <property type="project" value="UniProtKB-SubCell"/>
</dbReference>
<evidence type="ECO:0000256" key="1">
    <source>
        <dbReference type="ARBA" id="ARBA00022490"/>
    </source>
</evidence>
<comment type="similarity">
    <text evidence="10">Belongs to the MurCDEF family. MurF subfamily.</text>
</comment>
<keyword evidence="6 10" id="KW-0133">Cell shape</keyword>
<evidence type="ECO:0000259" key="13">
    <source>
        <dbReference type="Pfam" id="PF02875"/>
    </source>
</evidence>
<keyword evidence="2 10" id="KW-0436">Ligase</keyword>
<comment type="caution">
    <text evidence="15">The sequence shown here is derived from an EMBL/GenBank/DDBJ whole genome shotgun (WGS) entry which is preliminary data.</text>
</comment>
<dbReference type="RefSeq" id="WP_081183601.1">
    <property type="nucleotide sequence ID" value="NZ_MJEA01000005.1"/>
</dbReference>
<feature type="domain" description="Mur ligase central" evidence="14">
    <location>
        <begin position="105"/>
        <end position="285"/>
    </location>
</feature>
<dbReference type="GO" id="GO:0051301">
    <property type="term" value="P:cell division"/>
    <property type="evidence" value="ECO:0007669"/>
    <property type="project" value="UniProtKB-KW"/>
</dbReference>
<gene>
    <name evidence="10" type="primary">murF</name>
    <name evidence="15" type="ORF">BH747_06995</name>
</gene>
<dbReference type="GO" id="GO:0005524">
    <property type="term" value="F:ATP binding"/>
    <property type="evidence" value="ECO:0007669"/>
    <property type="project" value="UniProtKB-UniRule"/>
</dbReference>
<dbReference type="GO" id="GO:0008360">
    <property type="term" value="P:regulation of cell shape"/>
    <property type="evidence" value="ECO:0007669"/>
    <property type="project" value="UniProtKB-KW"/>
</dbReference>
<dbReference type="GO" id="GO:0047480">
    <property type="term" value="F:UDP-N-acetylmuramoyl-tripeptide-D-alanyl-D-alanine ligase activity"/>
    <property type="evidence" value="ECO:0007669"/>
    <property type="project" value="UniProtKB-UniRule"/>
</dbReference>
<keyword evidence="7 10" id="KW-0573">Peptidoglycan synthesis</keyword>
<evidence type="ECO:0000256" key="2">
    <source>
        <dbReference type="ARBA" id="ARBA00022598"/>
    </source>
</evidence>
<dbReference type="InterPro" id="IPR036565">
    <property type="entry name" value="Mur-like_cat_sf"/>
</dbReference>
<dbReference type="OrthoDB" id="9801978at2"/>
<dbReference type="InterPro" id="IPR035911">
    <property type="entry name" value="MurE/MurF_N"/>
</dbReference>
<name>A0A1V8YWT6_9ENTE</name>
<dbReference type="STRING" id="112904.BH747_06995"/>
<dbReference type="HAMAP" id="MF_02019">
    <property type="entry name" value="MurF"/>
    <property type="match status" value="1"/>
</dbReference>
<dbReference type="InterPro" id="IPR051046">
    <property type="entry name" value="MurCDEF_CellWall_CoF430Synth"/>
</dbReference>
<evidence type="ECO:0000256" key="9">
    <source>
        <dbReference type="ARBA" id="ARBA00023316"/>
    </source>
</evidence>
<organism evidence="15 16">
    <name type="scientific">Enterococcus villorum</name>
    <dbReference type="NCBI Taxonomy" id="112904"/>
    <lineage>
        <taxon>Bacteria</taxon>
        <taxon>Bacillati</taxon>
        <taxon>Bacillota</taxon>
        <taxon>Bacilli</taxon>
        <taxon>Lactobacillales</taxon>
        <taxon>Enterococcaceae</taxon>
        <taxon>Enterococcus</taxon>
    </lineage>
</organism>
<comment type="function">
    <text evidence="10 11">Involved in cell wall formation. Catalyzes the final step in the synthesis of UDP-N-acetylmuramoyl-pentapeptide, the precursor of murein.</text>
</comment>
<dbReference type="InterPro" id="IPR013221">
    <property type="entry name" value="Mur_ligase_cen"/>
</dbReference>
<evidence type="ECO:0000256" key="10">
    <source>
        <dbReference type="HAMAP-Rule" id="MF_02019"/>
    </source>
</evidence>
<keyword evidence="9 10" id="KW-0961">Cell wall biogenesis/degradation</keyword>
<comment type="catalytic activity">
    <reaction evidence="11">
        <text>D-alanyl-D-alanine + UDP-N-acetyl-alpha-D-muramoyl-L-alanyl-gamma-D-glutamyl-meso-2,6-diaminopimelate + ATP = UDP-N-acetyl-alpha-D-muramoyl-L-alanyl-gamma-D-glutamyl-meso-2,6-diaminopimeloyl-D-alanyl-D-alanine + ADP + phosphate + H(+)</text>
        <dbReference type="Rhea" id="RHEA:28374"/>
        <dbReference type="ChEBI" id="CHEBI:15378"/>
        <dbReference type="ChEBI" id="CHEBI:30616"/>
        <dbReference type="ChEBI" id="CHEBI:43474"/>
        <dbReference type="ChEBI" id="CHEBI:57822"/>
        <dbReference type="ChEBI" id="CHEBI:61386"/>
        <dbReference type="ChEBI" id="CHEBI:83905"/>
        <dbReference type="ChEBI" id="CHEBI:456216"/>
        <dbReference type="EC" id="6.3.2.10"/>
    </reaction>
</comment>
<dbReference type="NCBIfam" id="TIGR01143">
    <property type="entry name" value="murF"/>
    <property type="match status" value="1"/>
</dbReference>
<reference evidence="15 16" key="1">
    <citation type="journal article" date="2017" name="BMC Microbiol.">
        <title>Comparative genomics of Enterococcus spp. isolated from bovine feces.</title>
        <authorList>
            <person name="Beukers A.G."/>
            <person name="Zaheer R."/>
            <person name="Goji N."/>
            <person name="Amoako K.K."/>
            <person name="Chaves A.V."/>
            <person name="Ward M.P."/>
            <person name="McAllister T.A."/>
        </authorList>
    </citation>
    <scope>NUCLEOTIDE SEQUENCE [LARGE SCALE GENOMIC DNA]</scope>
    <source>
        <strain evidence="15 16">F1129D 143</strain>
    </source>
</reference>